<dbReference type="PROSITE" id="PS52034">
    <property type="entry name" value="PEPTIDASE_M32"/>
    <property type="match status" value="1"/>
</dbReference>
<organism evidence="11 12">
    <name type="scientific">Photobacterium andalusiense</name>
    <dbReference type="NCBI Taxonomy" id="2204296"/>
    <lineage>
        <taxon>Bacteria</taxon>
        <taxon>Pseudomonadati</taxon>
        <taxon>Pseudomonadota</taxon>
        <taxon>Gammaproteobacteria</taxon>
        <taxon>Vibrionales</taxon>
        <taxon>Vibrionaceae</taxon>
        <taxon>Photobacterium</taxon>
    </lineage>
</organism>
<dbReference type="GO" id="GO:0004181">
    <property type="term" value="F:metallocarboxypeptidase activity"/>
    <property type="evidence" value="ECO:0007669"/>
    <property type="project" value="UniProtKB-UniRule"/>
</dbReference>
<dbReference type="PRINTS" id="PR00998">
    <property type="entry name" value="CRBOXYPTASET"/>
</dbReference>
<keyword evidence="4 8" id="KW-0378">Hydrolase</keyword>
<dbReference type="Pfam" id="PF02074">
    <property type="entry name" value="Peptidase_M32"/>
    <property type="match status" value="1"/>
</dbReference>
<dbReference type="PIRSF" id="PIRSF006615">
    <property type="entry name" value="Zn_crbxpep_Taq"/>
    <property type="match status" value="1"/>
</dbReference>
<evidence type="ECO:0000256" key="10">
    <source>
        <dbReference type="PIRSR" id="PIRSR006615-2"/>
    </source>
</evidence>
<protein>
    <recommendedName>
        <fullName evidence="8">Metal-dependent carboxypeptidase</fullName>
        <ecNumber evidence="8">3.4.17.19</ecNumber>
    </recommendedName>
</protein>
<evidence type="ECO:0000256" key="7">
    <source>
        <dbReference type="ARBA" id="ARBA00061580"/>
    </source>
</evidence>
<name>A0A1Y6MAU8_9GAMM</name>
<accession>A0A1Y6MAU8</accession>
<keyword evidence="9" id="KW-0862">Zinc</keyword>
<dbReference type="InterPro" id="IPR001333">
    <property type="entry name" value="Peptidase_M32_Taq"/>
</dbReference>
<feature type="binding site" evidence="9">
    <location>
        <position position="265"/>
    </location>
    <ligand>
        <name>Zn(2+)</name>
        <dbReference type="ChEBI" id="CHEBI:29105"/>
        <note>catalytic</note>
    </ligand>
</feature>
<comment type="similarity">
    <text evidence="7 8">Belongs to the peptidase M32 family.</text>
</comment>
<comment type="cofactor">
    <cofactor evidence="9">
        <name>Zn(2+)</name>
        <dbReference type="ChEBI" id="CHEBI:29105"/>
    </cofactor>
    <text evidence="9">Binds 1 zinc ion per subunit.</text>
</comment>
<dbReference type="Proteomes" id="UP000195719">
    <property type="component" value="Unassembled WGS sequence"/>
</dbReference>
<dbReference type="FunFam" id="1.10.1370.30:FF:000003">
    <property type="entry name" value="Thermostable carboxypeptidase 1"/>
    <property type="match status" value="1"/>
</dbReference>
<dbReference type="CDD" id="cd06460">
    <property type="entry name" value="M32_Taq"/>
    <property type="match status" value="1"/>
</dbReference>
<keyword evidence="1 8" id="KW-0121">Carboxypeptidase</keyword>
<evidence type="ECO:0000256" key="1">
    <source>
        <dbReference type="ARBA" id="ARBA00022645"/>
    </source>
</evidence>
<comment type="function">
    <text evidence="8">Broad specificity carboxypetidase that releases amino acids sequentially from the C-terminus, including neutral, aromatic, polar and basic residues.</text>
</comment>
<dbReference type="EMBL" id="FYAJ01000001">
    <property type="protein sequence ID" value="SMY33049.1"/>
    <property type="molecule type" value="Genomic_DNA"/>
</dbReference>
<dbReference type="GO" id="GO:0008270">
    <property type="term" value="F:zinc ion binding"/>
    <property type="evidence" value="ECO:0007669"/>
    <property type="project" value="UniProtKB-ARBA"/>
</dbReference>
<sequence length="494" mass="55943">MNYYNKLDRHAKKLSRLGHLNAICGWDQAAMMPNGGAQARSEAMAELAVISHELATADYLEDWFTQAETENLTLEQRISLASLKRQWMMQNILPADLVEQQSLAGSQCEHAWRSQRKENNWESFKANLQPVVELARKEASIRAQATGLSRYDALLDIYEPGMTSAVLDRIFAEVKSWLPQLIQQVEAKQATEVVLPLSAPFAIEQQQALSLEAMKLLGFDFEHGRLDISTHPFCGGVPTDVRITTRYDENDFTSALMGVIHETGHARYEQGLPKQWRDLPVGEARSMGIHESQSLFCEMQLSRSSSFSRLLAPMIQKAFNSADVSLSAENLHLINTRVKPGFIRVDADEVTYPAHVILRYEIERDLIEGNIEVDDIPTIWDQKMTQYLGISTQGNFTDGCMQDIHWTDGSFGYFPSYTLGAMYAAQFMATINQQMDVELLVDQGNLAPIFEWLQTNIWNKGSTLSTDKLVEQATGETLNPEHFKQHLMKRYLNN</sequence>
<evidence type="ECO:0000256" key="9">
    <source>
        <dbReference type="PIRSR" id="PIRSR006615-1"/>
    </source>
</evidence>
<feature type="binding site" evidence="9">
    <location>
        <position position="291"/>
    </location>
    <ligand>
        <name>Zn(2+)</name>
        <dbReference type="ChEBI" id="CHEBI:29105"/>
        <note>catalytic</note>
    </ligand>
</feature>
<comment type="catalytic activity">
    <reaction evidence="6 8">
        <text>Release of a C-terminal amino acid with broad specificity, except for -Pro.</text>
        <dbReference type="EC" id="3.4.17.19"/>
    </reaction>
</comment>
<dbReference type="RefSeq" id="WP_087852581.1">
    <property type="nucleotide sequence ID" value="NZ_FYAJ01000001.1"/>
</dbReference>
<evidence type="ECO:0000313" key="11">
    <source>
        <dbReference type="EMBL" id="SMY33049.1"/>
    </source>
</evidence>
<evidence type="ECO:0000256" key="8">
    <source>
        <dbReference type="PIRNR" id="PIRNR006615"/>
    </source>
</evidence>
<feature type="binding site" evidence="9">
    <location>
        <position position="261"/>
    </location>
    <ligand>
        <name>Zn(2+)</name>
        <dbReference type="ChEBI" id="CHEBI:29105"/>
        <note>catalytic</note>
    </ligand>
</feature>
<keyword evidence="3 8" id="KW-0479">Metal-binding</keyword>
<dbReference type="GO" id="GO:0006508">
    <property type="term" value="P:proteolysis"/>
    <property type="evidence" value="ECO:0007669"/>
    <property type="project" value="UniProtKB-UniRule"/>
</dbReference>
<dbReference type="PANTHER" id="PTHR34217">
    <property type="entry name" value="METAL-DEPENDENT CARBOXYPEPTIDASE"/>
    <property type="match status" value="1"/>
</dbReference>
<dbReference type="Gene3D" id="1.10.1370.30">
    <property type="match status" value="1"/>
</dbReference>
<evidence type="ECO:0000313" key="12">
    <source>
        <dbReference type="Proteomes" id="UP000195719"/>
    </source>
</evidence>
<feature type="active site" description="Proton donor/acceptor" evidence="10">
    <location>
        <position position="262"/>
    </location>
</feature>
<evidence type="ECO:0000256" key="4">
    <source>
        <dbReference type="ARBA" id="ARBA00022801"/>
    </source>
</evidence>
<dbReference type="SUPFAM" id="SSF55486">
    <property type="entry name" value="Metalloproteases ('zincins'), catalytic domain"/>
    <property type="match status" value="1"/>
</dbReference>
<evidence type="ECO:0000256" key="6">
    <source>
        <dbReference type="ARBA" id="ARBA00052755"/>
    </source>
</evidence>
<keyword evidence="12" id="KW-1185">Reference proteome</keyword>
<dbReference type="PANTHER" id="PTHR34217:SF1">
    <property type="entry name" value="CARBOXYPEPTIDASE 1"/>
    <property type="match status" value="1"/>
</dbReference>
<proteinExistence type="inferred from homology"/>
<reference evidence="12" key="1">
    <citation type="submission" date="2017-06" db="EMBL/GenBank/DDBJ databases">
        <authorList>
            <person name="Rodrigo-Torres L."/>
            <person name="Arahal R.D."/>
            <person name="Lucena T."/>
        </authorList>
    </citation>
    <scope>NUCLEOTIDE SEQUENCE [LARGE SCALE GENOMIC DNA]</scope>
    <source>
        <strain evidence="12">CECT 9192</strain>
    </source>
</reference>
<evidence type="ECO:0000256" key="2">
    <source>
        <dbReference type="ARBA" id="ARBA00022670"/>
    </source>
</evidence>
<keyword evidence="2 8" id="KW-0645">Protease</keyword>
<dbReference type="AlphaFoldDB" id="A0A1Y6MAU8"/>
<evidence type="ECO:0000256" key="3">
    <source>
        <dbReference type="ARBA" id="ARBA00022723"/>
    </source>
</evidence>
<dbReference type="EC" id="3.4.17.19" evidence="8"/>
<keyword evidence="5 8" id="KW-0482">Metalloprotease</keyword>
<evidence type="ECO:0000256" key="5">
    <source>
        <dbReference type="ARBA" id="ARBA00023049"/>
    </source>
</evidence>
<gene>
    <name evidence="11" type="ORF">PAND9192_00740</name>
</gene>